<gene>
    <name evidence="1" type="ORF">DJ79_08765</name>
</gene>
<protein>
    <submittedName>
        <fullName evidence="1">Uncharacterized protein</fullName>
    </submittedName>
</protein>
<dbReference type="Proteomes" id="UP000215607">
    <property type="component" value="Unassembled WGS sequence"/>
</dbReference>
<evidence type="ECO:0000313" key="1">
    <source>
        <dbReference type="EMBL" id="OYR67520.1"/>
    </source>
</evidence>
<reference evidence="1 2" key="1">
    <citation type="journal article" date="2014" name="Front. Microbiol.">
        <title>Population and genomic analysis of the genus Halorubrum.</title>
        <authorList>
            <person name="Fullmer M.S."/>
            <person name="Soucy S.M."/>
            <person name="Swithers K.S."/>
            <person name="Makkay A.M."/>
            <person name="Wheeler R."/>
            <person name="Ventosa A."/>
            <person name="Gogarten J.P."/>
            <person name="Papke R.T."/>
        </authorList>
    </citation>
    <scope>NUCLEOTIDE SEQUENCE [LARGE SCALE GENOMIC DNA]</scope>
    <source>
        <strain evidence="1 2">Ga2p</strain>
    </source>
</reference>
<name>A0A256JFJ1_HALEZ</name>
<evidence type="ECO:0000313" key="2">
    <source>
        <dbReference type="Proteomes" id="UP000215607"/>
    </source>
</evidence>
<dbReference type="Pfam" id="PF26259">
    <property type="entry name" value="DUF8063"/>
    <property type="match status" value="1"/>
</dbReference>
<proteinExistence type="predicted"/>
<dbReference type="AlphaFoldDB" id="A0A256JFJ1"/>
<comment type="caution">
    <text evidence="1">The sequence shown here is derived from an EMBL/GenBank/DDBJ whole genome shotgun (WGS) entry which is preliminary data.</text>
</comment>
<dbReference type="EMBL" id="NHPA01000041">
    <property type="protein sequence ID" value="OYR67520.1"/>
    <property type="molecule type" value="Genomic_DNA"/>
</dbReference>
<accession>A0A256JFJ1</accession>
<organism evidence="1 2">
    <name type="scientific">Halorubrum ezzemoulense</name>
    <name type="common">Halorubrum chaoviator</name>
    <dbReference type="NCBI Taxonomy" id="337243"/>
    <lineage>
        <taxon>Archaea</taxon>
        <taxon>Methanobacteriati</taxon>
        <taxon>Methanobacteriota</taxon>
        <taxon>Stenosarchaea group</taxon>
        <taxon>Halobacteria</taxon>
        <taxon>Halobacteriales</taxon>
        <taxon>Haloferacaceae</taxon>
        <taxon>Halorubrum</taxon>
    </lineage>
</organism>
<dbReference type="InterPro" id="IPR058376">
    <property type="entry name" value="DUF8063"/>
</dbReference>
<sequence>MFSRLFLIAVVVVASLSGAVAAQDAPNATAENSTVGEQVNTCSEEITPTLRLCSADYVDGEAVLLLDSDTRDRVTVTEAVALTQSRELRRDSFIVDGKTEIRMRVQPSNGRAGVTIDDGTTLYGVPLETTSTIVAGPFTASDAQAAGLGGGAGVAVVTIFLVAKVVYGRSEEPERLA</sequence>